<dbReference type="Proteomes" id="UP000054845">
    <property type="component" value="Unassembled WGS sequence"/>
</dbReference>
<dbReference type="EMBL" id="CCYA01000181">
    <property type="protein sequence ID" value="CEH12718.1"/>
    <property type="molecule type" value="Genomic_DNA"/>
</dbReference>
<sequence length="225" mass="24858">MVRSECVYVHSRAARRRFSPGYTWQSCFVNWRYKSQCMYSFPPAPILSNFLIHARLSHTHMRDATPSVARSLHPNCAASTQQATTLAPASSTAERGPAPFFAFDQSSAEPAFSLQLYSCHATVQASSAPLCRRLSSARLWSDSVTSHATGVCFQRPLAEHLFLPTTATLCKELRPAVDLAQVLGYWEETKSAHSLIPCALASQSGEKRVIRSPVQDINKPTQNTT</sequence>
<keyword evidence="2" id="KW-1185">Reference proteome</keyword>
<protein>
    <submittedName>
        <fullName evidence="1">Uncharacterized protein</fullName>
    </submittedName>
</protein>
<name>A0A0P1BBC8_9BASI</name>
<evidence type="ECO:0000313" key="1">
    <source>
        <dbReference type="EMBL" id="CEH12718.1"/>
    </source>
</evidence>
<dbReference type="AlphaFoldDB" id="A0A0P1BBC8"/>
<proteinExistence type="predicted"/>
<accession>A0A0P1BBC8</accession>
<reference evidence="1 2" key="1">
    <citation type="submission" date="2014-09" db="EMBL/GenBank/DDBJ databases">
        <authorList>
            <person name="Magalhaes I.L.F."/>
            <person name="Oliveira U."/>
            <person name="Santos F.R."/>
            <person name="Vidigal T.H.D.A."/>
            <person name="Brescovit A.D."/>
            <person name="Santos A.J."/>
        </authorList>
    </citation>
    <scope>NUCLEOTIDE SEQUENCE [LARGE SCALE GENOMIC DNA]</scope>
</reference>
<evidence type="ECO:0000313" key="2">
    <source>
        <dbReference type="Proteomes" id="UP000054845"/>
    </source>
</evidence>
<organism evidence="1 2">
    <name type="scientific">Ceraceosorus bombacis</name>
    <dbReference type="NCBI Taxonomy" id="401625"/>
    <lineage>
        <taxon>Eukaryota</taxon>
        <taxon>Fungi</taxon>
        <taxon>Dikarya</taxon>
        <taxon>Basidiomycota</taxon>
        <taxon>Ustilaginomycotina</taxon>
        <taxon>Exobasidiomycetes</taxon>
        <taxon>Ceraceosorales</taxon>
        <taxon>Ceraceosoraceae</taxon>
        <taxon>Ceraceosorus</taxon>
    </lineage>
</organism>